<accession>A0A4Q7LTI9</accession>
<feature type="chain" id="PRO_5020479274" evidence="1">
    <location>
        <begin position="27"/>
        <end position="117"/>
    </location>
</feature>
<dbReference type="Proteomes" id="UP000293433">
    <property type="component" value="Unassembled WGS sequence"/>
</dbReference>
<feature type="signal peptide" evidence="1">
    <location>
        <begin position="1"/>
        <end position="26"/>
    </location>
</feature>
<name>A0A4Q7LTI9_9BURK</name>
<evidence type="ECO:0000256" key="1">
    <source>
        <dbReference type="SAM" id="SignalP"/>
    </source>
</evidence>
<evidence type="ECO:0000313" key="2">
    <source>
        <dbReference type="EMBL" id="RZS57119.1"/>
    </source>
</evidence>
<sequence length="117" mass="13020">MHSIFRLTVTTLALATGIMASMSAQAANAEVRIRNDSSATIYFLYTSKAGTSHYGRTDLLDEQDIVAILPGRSALVDFDVTDARNSCRQDIKAVGEKNRTWTWTMNVCEESSWRLVN</sequence>
<dbReference type="AlphaFoldDB" id="A0A4Q7LTI9"/>
<reference evidence="2 3" key="1">
    <citation type="submission" date="2019-02" db="EMBL/GenBank/DDBJ databases">
        <title>Genomic Encyclopedia of Type Strains, Phase IV (KMG-IV): sequencing the most valuable type-strain genomes for metagenomic binning, comparative biology and taxonomic classification.</title>
        <authorList>
            <person name="Goeker M."/>
        </authorList>
    </citation>
    <scope>NUCLEOTIDE SEQUENCE [LARGE SCALE GENOMIC DNA]</scope>
    <source>
        <strain evidence="2 3">DSM 10617</strain>
    </source>
</reference>
<proteinExistence type="predicted"/>
<gene>
    <name evidence="2" type="ORF">EV685_1683</name>
</gene>
<organism evidence="2 3">
    <name type="scientific">Sphaerotilus mobilis</name>
    <dbReference type="NCBI Taxonomy" id="47994"/>
    <lineage>
        <taxon>Bacteria</taxon>
        <taxon>Pseudomonadati</taxon>
        <taxon>Pseudomonadota</taxon>
        <taxon>Betaproteobacteria</taxon>
        <taxon>Burkholderiales</taxon>
        <taxon>Sphaerotilaceae</taxon>
        <taxon>Sphaerotilus</taxon>
    </lineage>
</organism>
<dbReference type="EMBL" id="SGWV01000008">
    <property type="protein sequence ID" value="RZS57119.1"/>
    <property type="molecule type" value="Genomic_DNA"/>
</dbReference>
<keyword evidence="3" id="KW-1185">Reference proteome</keyword>
<keyword evidence="1" id="KW-0732">Signal</keyword>
<evidence type="ECO:0000313" key="3">
    <source>
        <dbReference type="Proteomes" id="UP000293433"/>
    </source>
</evidence>
<protein>
    <submittedName>
        <fullName evidence="2">Uncharacterized protein</fullName>
    </submittedName>
</protein>
<dbReference type="RefSeq" id="WP_130481524.1">
    <property type="nucleotide sequence ID" value="NZ_SGWV01000008.1"/>
</dbReference>
<comment type="caution">
    <text evidence="2">The sequence shown here is derived from an EMBL/GenBank/DDBJ whole genome shotgun (WGS) entry which is preliminary data.</text>
</comment>